<dbReference type="InterPro" id="IPR015797">
    <property type="entry name" value="NUDIX_hydrolase-like_dom_sf"/>
</dbReference>
<evidence type="ECO:0000259" key="3">
    <source>
        <dbReference type="PROSITE" id="PS51462"/>
    </source>
</evidence>
<sequence>MSGFRHLGDSLVHQGYIWHVAVGRFEAPDGTTFERDVVRSPGAVAAVPLIFDAEGNPSVVLVRQYRAPYDQYVLEIPAGMRDIDDEPTELTAYRELIEEVGLQAGRLEPLTQFFPSAGMTDSVLHLFLATELLAVEQQLHGPEEQHLEVVHLPFDEALAMVERGEIRDAKTIIGLLLVARRLERGDLATQGIDPVVEPDG</sequence>
<evidence type="ECO:0000256" key="1">
    <source>
        <dbReference type="ARBA" id="ARBA00001946"/>
    </source>
</evidence>
<comment type="cofactor">
    <cofactor evidence="1">
        <name>Mg(2+)</name>
        <dbReference type="ChEBI" id="CHEBI:18420"/>
    </cofactor>
</comment>
<dbReference type="GO" id="GO:0019693">
    <property type="term" value="P:ribose phosphate metabolic process"/>
    <property type="evidence" value="ECO:0007669"/>
    <property type="project" value="TreeGrafter"/>
</dbReference>
<dbReference type="EMBL" id="CAFBLP010000015">
    <property type="protein sequence ID" value="CAB4871689.1"/>
    <property type="molecule type" value="Genomic_DNA"/>
</dbReference>
<accession>A0A6J7DTP6</accession>
<dbReference type="AlphaFoldDB" id="A0A6J7DTP6"/>
<dbReference type="CDD" id="cd03424">
    <property type="entry name" value="NUDIX_ADPRase_Nudt5_UGPPase_Nudt14"/>
    <property type="match status" value="1"/>
</dbReference>
<evidence type="ECO:0000313" key="4">
    <source>
        <dbReference type="EMBL" id="CAB4871689.1"/>
    </source>
</evidence>
<gene>
    <name evidence="4" type="ORF">UFOPK3376_00870</name>
</gene>
<dbReference type="GO" id="GO:0016787">
    <property type="term" value="F:hydrolase activity"/>
    <property type="evidence" value="ECO:0007669"/>
    <property type="project" value="UniProtKB-KW"/>
</dbReference>
<dbReference type="InterPro" id="IPR000086">
    <property type="entry name" value="NUDIX_hydrolase_dom"/>
</dbReference>
<dbReference type="Gene3D" id="3.90.79.10">
    <property type="entry name" value="Nucleoside Triphosphate Pyrophosphohydrolase"/>
    <property type="match status" value="1"/>
</dbReference>
<name>A0A6J7DTP6_9ZZZZ</name>
<reference evidence="4" key="1">
    <citation type="submission" date="2020-05" db="EMBL/GenBank/DDBJ databases">
        <authorList>
            <person name="Chiriac C."/>
            <person name="Salcher M."/>
            <person name="Ghai R."/>
            <person name="Kavagutti S V."/>
        </authorList>
    </citation>
    <scope>NUCLEOTIDE SEQUENCE</scope>
</reference>
<organism evidence="4">
    <name type="scientific">freshwater metagenome</name>
    <dbReference type="NCBI Taxonomy" id="449393"/>
    <lineage>
        <taxon>unclassified sequences</taxon>
        <taxon>metagenomes</taxon>
        <taxon>ecological metagenomes</taxon>
    </lineage>
</organism>
<protein>
    <submittedName>
        <fullName evidence="4">Unannotated protein</fullName>
    </submittedName>
</protein>
<keyword evidence="2" id="KW-0378">Hydrolase</keyword>
<dbReference type="PANTHER" id="PTHR11839:SF18">
    <property type="entry name" value="NUDIX HYDROLASE DOMAIN-CONTAINING PROTEIN"/>
    <property type="match status" value="1"/>
</dbReference>
<dbReference type="GO" id="GO:0006753">
    <property type="term" value="P:nucleoside phosphate metabolic process"/>
    <property type="evidence" value="ECO:0007669"/>
    <property type="project" value="TreeGrafter"/>
</dbReference>
<proteinExistence type="predicted"/>
<feature type="domain" description="Nudix hydrolase" evidence="3">
    <location>
        <begin position="40"/>
        <end position="174"/>
    </location>
</feature>
<evidence type="ECO:0000256" key="2">
    <source>
        <dbReference type="ARBA" id="ARBA00022801"/>
    </source>
</evidence>
<dbReference type="Pfam" id="PF00293">
    <property type="entry name" value="NUDIX"/>
    <property type="match status" value="1"/>
</dbReference>
<dbReference type="PROSITE" id="PS51462">
    <property type="entry name" value="NUDIX"/>
    <property type="match status" value="1"/>
</dbReference>
<dbReference type="SUPFAM" id="SSF55811">
    <property type="entry name" value="Nudix"/>
    <property type="match status" value="1"/>
</dbReference>
<dbReference type="PANTHER" id="PTHR11839">
    <property type="entry name" value="UDP/ADP-SUGAR PYROPHOSPHATASE"/>
    <property type="match status" value="1"/>
</dbReference>